<evidence type="ECO:0000313" key="1">
    <source>
        <dbReference type="EMBL" id="KAK7045519.1"/>
    </source>
</evidence>
<dbReference type="EMBL" id="JAYKXP010000024">
    <property type="protein sequence ID" value="KAK7045519.1"/>
    <property type="molecule type" value="Genomic_DNA"/>
</dbReference>
<evidence type="ECO:0000313" key="2">
    <source>
        <dbReference type="Proteomes" id="UP001383192"/>
    </source>
</evidence>
<dbReference type="Proteomes" id="UP001383192">
    <property type="component" value="Unassembled WGS sequence"/>
</dbReference>
<gene>
    <name evidence="1" type="ORF">VNI00_007351</name>
</gene>
<protein>
    <submittedName>
        <fullName evidence="1">Uncharacterized protein</fullName>
    </submittedName>
</protein>
<dbReference type="AlphaFoldDB" id="A0AAW0D3F6"/>
<accession>A0AAW0D3F6</accession>
<comment type="caution">
    <text evidence="1">The sequence shown here is derived from an EMBL/GenBank/DDBJ whole genome shotgun (WGS) entry which is preliminary data.</text>
</comment>
<keyword evidence="2" id="KW-1185">Reference proteome</keyword>
<name>A0AAW0D3F6_9AGAR</name>
<reference evidence="1 2" key="1">
    <citation type="submission" date="2024-01" db="EMBL/GenBank/DDBJ databases">
        <title>A draft genome for a cacao thread blight-causing isolate of Paramarasmius palmivorus.</title>
        <authorList>
            <person name="Baruah I.K."/>
            <person name="Bukari Y."/>
            <person name="Amoako-Attah I."/>
            <person name="Meinhardt L.W."/>
            <person name="Bailey B.A."/>
            <person name="Cohen S.P."/>
        </authorList>
    </citation>
    <scope>NUCLEOTIDE SEQUENCE [LARGE SCALE GENOMIC DNA]</scope>
    <source>
        <strain evidence="1 2">GH-12</strain>
    </source>
</reference>
<proteinExistence type="predicted"/>
<sequence length="199" mass="22473">MSSISSPPAGSTSPFISIVAKSLCHQELFNRIIDAYPRTRHGLLSSLRDGEEDPDLLELVVLRKLVDFPLDFEEEITRISVLAPKTRANVRLVIDTMRGLVPTENDIFSPMDCPLQARDSSVVLESLNLSYIPTEQLWALEVEMLEDRLRRYGEGHTINRFSARYNRFALHWMQTQLAQFLGISVPSGDDLVSAIDART</sequence>
<organism evidence="1 2">
    <name type="scientific">Paramarasmius palmivorus</name>
    <dbReference type="NCBI Taxonomy" id="297713"/>
    <lineage>
        <taxon>Eukaryota</taxon>
        <taxon>Fungi</taxon>
        <taxon>Dikarya</taxon>
        <taxon>Basidiomycota</taxon>
        <taxon>Agaricomycotina</taxon>
        <taxon>Agaricomycetes</taxon>
        <taxon>Agaricomycetidae</taxon>
        <taxon>Agaricales</taxon>
        <taxon>Marasmiineae</taxon>
        <taxon>Marasmiaceae</taxon>
        <taxon>Paramarasmius</taxon>
    </lineage>
</organism>